<organism evidence="11 12">
    <name type="scientific">Candidatus Venteria ishoeyi</name>
    <dbReference type="NCBI Taxonomy" id="1899563"/>
    <lineage>
        <taxon>Bacteria</taxon>
        <taxon>Pseudomonadati</taxon>
        <taxon>Pseudomonadota</taxon>
        <taxon>Gammaproteobacteria</taxon>
        <taxon>Thiotrichales</taxon>
        <taxon>Thiotrichaceae</taxon>
        <taxon>Venteria</taxon>
    </lineage>
</organism>
<dbReference type="Gene3D" id="2.50.20.10">
    <property type="entry name" value="Lipoprotein localisation LolA/LolB/LppX"/>
    <property type="match status" value="1"/>
</dbReference>
<dbReference type="GO" id="GO:0044874">
    <property type="term" value="P:lipoprotein localization to outer membrane"/>
    <property type="evidence" value="ECO:0007669"/>
    <property type="project" value="UniProtKB-UniRule"/>
</dbReference>
<dbReference type="OrthoDB" id="9787361at2"/>
<feature type="chain" id="PRO_5015016440" description="Outer-membrane lipoprotein carrier protein" evidence="10">
    <location>
        <begin position="31"/>
        <end position="243"/>
    </location>
</feature>
<dbReference type="NCBIfam" id="TIGR00547">
    <property type="entry name" value="lolA"/>
    <property type="match status" value="1"/>
</dbReference>
<evidence type="ECO:0000256" key="10">
    <source>
        <dbReference type="HAMAP-Rule" id="MF_00240"/>
    </source>
</evidence>
<keyword evidence="7 10" id="KW-0574">Periplasm</keyword>
<keyword evidence="5 10" id="KW-0813">Transport</keyword>
<dbReference type="PANTHER" id="PTHR35869">
    <property type="entry name" value="OUTER-MEMBRANE LIPOPROTEIN CARRIER PROTEIN"/>
    <property type="match status" value="1"/>
</dbReference>
<evidence type="ECO:0000256" key="8">
    <source>
        <dbReference type="ARBA" id="ARBA00022927"/>
    </source>
</evidence>
<dbReference type="GO" id="GO:0030288">
    <property type="term" value="C:outer membrane-bounded periplasmic space"/>
    <property type="evidence" value="ECO:0007669"/>
    <property type="project" value="TreeGrafter"/>
</dbReference>
<dbReference type="PANTHER" id="PTHR35869:SF1">
    <property type="entry name" value="OUTER-MEMBRANE LIPOPROTEIN CARRIER PROTEIN"/>
    <property type="match status" value="1"/>
</dbReference>
<comment type="subunit">
    <text evidence="3 10">Monomer.</text>
</comment>
<evidence type="ECO:0000256" key="5">
    <source>
        <dbReference type="ARBA" id="ARBA00022448"/>
    </source>
</evidence>
<sequence precursor="true">MNKTSLFRFCQNQCLGVVCLLCLGTTIAQAETTEVMTTNPAGLITPVQAVEATVEDNQLDYFLQKLNTLRADFKQQLFDETRTLLETSQGQLELQRPGKFRWEYQQPYEQLIVSDGSSIWIYDADLEQVTIKSFDASVADTPALLLSGRRPVDDIFKVRVLSDKENGQDLETLELLPKSDDAQFQQILLIFKADLLFRLEFKDKLGQFTLIEFSKQQKNTVLAENRFHFTPPEGTDLIDGRNP</sequence>
<dbReference type="Pfam" id="PF03548">
    <property type="entry name" value="LolA"/>
    <property type="match status" value="1"/>
</dbReference>
<keyword evidence="9 10" id="KW-0143">Chaperone</keyword>
<dbReference type="EMBL" id="FMSV02000369">
    <property type="protein sequence ID" value="SEH05698.1"/>
    <property type="molecule type" value="Genomic_DNA"/>
</dbReference>
<dbReference type="SUPFAM" id="SSF89392">
    <property type="entry name" value="Prokaryotic lipoproteins and lipoprotein localization factors"/>
    <property type="match status" value="1"/>
</dbReference>
<evidence type="ECO:0000256" key="2">
    <source>
        <dbReference type="ARBA" id="ARBA00007615"/>
    </source>
</evidence>
<proteinExistence type="inferred from homology"/>
<dbReference type="AlphaFoldDB" id="A0A1H6F692"/>
<dbReference type="HAMAP" id="MF_00240">
    <property type="entry name" value="LolA"/>
    <property type="match status" value="1"/>
</dbReference>
<feature type="signal peptide" evidence="10">
    <location>
        <begin position="1"/>
        <end position="30"/>
    </location>
</feature>
<reference evidence="11 12" key="1">
    <citation type="submission" date="2016-10" db="EMBL/GenBank/DDBJ databases">
        <authorList>
            <person name="de Groot N.N."/>
        </authorList>
    </citation>
    <scope>NUCLEOTIDE SEQUENCE [LARGE SCALE GENOMIC DNA]</scope>
    <source>
        <strain evidence="11">MBHS1</strain>
    </source>
</reference>
<comment type="similarity">
    <text evidence="2 10">Belongs to the LolA family.</text>
</comment>
<comment type="subcellular location">
    <subcellularLocation>
        <location evidence="1 10">Periplasm</location>
    </subcellularLocation>
</comment>
<keyword evidence="11" id="KW-0449">Lipoprotein</keyword>
<dbReference type="Proteomes" id="UP000236724">
    <property type="component" value="Unassembled WGS sequence"/>
</dbReference>
<dbReference type="RefSeq" id="WP_103919589.1">
    <property type="nucleotide sequence ID" value="NZ_FMSV02000369.1"/>
</dbReference>
<dbReference type="GO" id="GO:0042953">
    <property type="term" value="P:lipoprotein transport"/>
    <property type="evidence" value="ECO:0007669"/>
    <property type="project" value="InterPro"/>
</dbReference>
<evidence type="ECO:0000313" key="11">
    <source>
        <dbReference type="EMBL" id="SEH05698.1"/>
    </source>
</evidence>
<dbReference type="InterPro" id="IPR018323">
    <property type="entry name" value="OM_lipoprot_carrier_LolA_Pbac"/>
</dbReference>
<dbReference type="InterPro" id="IPR029046">
    <property type="entry name" value="LolA/LolB/LppX"/>
</dbReference>
<accession>A0A1H6F692</accession>
<evidence type="ECO:0000256" key="9">
    <source>
        <dbReference type="ARBA" id="ARBA00023186"/>
    </source>
</evidence>
<keyword evidence="8 10" id="KW-0653">Protein transport</keyword>
<evidence type="ECO:0000256" key="7">
    <source>
        <dbReference type="ARBA" id="ARBA00022764"/>
    </source>
</evidence>
<comment type="function">
    <text evidence="10">Participates in the translocation of lipoproteins from the inner membrane to the outer membrane. Only forms a complex with a lipoprotein if the residue after the N-terminal Cys is not an aspartate (The Asp acts as a targeting signal to indicate that the lipoprotein should stay in the inner membrane).</text>
</comment>
<evidence type="ECO:0000313" key="12">
    <source>
        <dbReference type="Proteomes" id="UP000236724"/>
    </source>
</evidence>
<keyword evidence="6 10" id="KW-0732">Signal</keyword>
<evidence type="ECO:0000256" key="6">
    <source>
        <dbReference type="ARBA" id="ARBA00022729"/>
    </source>
</evidence>
<dbReference type="CDD" id="cd16325">
    <property type="entry name" value="LolA"/>
    <property type="match status" value="1"/>
</dbReference>
<name>A0A1H6F692_9GAMM</name>
<protein>
    <recommendedName>
        <fullName evidence="4 10">Outer-membrane lipoprotein carrier protein</fullName>
    </recommendedName>
</protein>
<evidence type="ECO:0000256" key="3">
    <source>
        <dbReference type="ARBA" id="ARBA00011245"/>
    </source>
</evidence>
<evidence type="ECO:0000256" key="1">
    <source>
        <dbReference type="ARBA" id="ARBA00004418"/>
    </source>
</evidence>
<evidence type="ECO:0000256" key="4">
    <source>
        <dbReference type="ARBA" id="ARBA00014035"/>
    </source>
</evidence>
<keyword evidence="12" id="KW-1185">Reference proteome</keyword>
<gene>
    <name evidence="10 11" type="primary">lolA</name>
    <name evidence="11" type="ORF">MBHS_01553</name>
</gene>
<dbReference type="InterPro" id="IPR004564">
    <property type="entry name" value="OM_lipoprot_carrier_LolA-like"/>
</dbReference>